<dbReference type="KEGG" id="snn:EWH46_04575"/>
<dbReference type="SUPFAM" id="SSF55154">
    <property type="entry name" value="CYTH-like phosphatases"/>
    <property type="match status" value="1"/>
</dbReference>
<dbReference type="Proteomes" id="UP001549111">
    <property type="component" value="Unassembled WGS sequence"/>
</dbReference>
<evidence type="ECO:0000313" key="2">
    <source>
        <dbReference type="EMBL" id="MET3604161.1"/>
    </source>
</evidence>
<gene>
    <name evidence="2" type="ORF">ABIC99_001975</name>
    <name evidence="3" type="ORF">EWH46_04575</name>
</gene>
<evidence type="ECO:0000313" key="5">
    <source>
        <dbReference type="Proteomes" id="UP001549111"/>
    </source>
</evidence>
<organism evidence="3 4">
    <name type="scientific">Sphaerotilus sulfidivorans</name>
    <dbReference type="NCBI Taxonomy" id="639200"/>
    <lineage>
        <taxon>Bacteria</taxon>
        <taxon>Pseudomonadati</taxon>
        <taxon>Pseudomonadota</taxon>
        <taxon>Betaproteobacteria</taxon>
        <taxon>Burkholderiales</taxon>
        <taxon>Sphaerotilaceae</taxon>
        <taxon>Sphaerotilus</taxon>
    </lineage>
</organism>
<reference evidence="3 4" key="1">
    <citation type="submission" date="2019-02" db="EMBL/GenBank/DDBJ databases">
        <title>Complete Genome Sequence and Methylome Analysis of Sphaerotilus natans subsp. sulfidivorans D-507.</title>
        <authorList>
            <person name="Fomenkov A."/>
            <person name="Gridneva E."/>
            <person name="Smolyakov D."/>
            <person name="Dubinina G."/>
            <person name="Vincze T."/>
            <person name="Grabovich M."/>
            <person name="Roberts R.J."/>
        </authorList>
    </citation>
    <scope>NUCLEOTIDE SEQUENCE [LARGE SCALE GENOMIC DNA]</scope>
    <source>
        <strain evidence="3 4">D-507</strain>
    </source>
</reference>
<dbReference type="InterPro" id="IPR023577">
    <property type="entry name" value="CYTH_domain"/>
</dbReference>
<dbReference type="AlphaFoldDB" id="A0A5C1PXI5"/>
<dbReference type="PANTHER" id="PTHR39569">
    <property type="entry name" value="INORGANIC TRIPHOSPHATASE"/>
    <property type="match status" value="1"/>
</dbReference>
<sequence length="323" mass="34487">MQEIELKFQIPPRGRDALASTVDEDGAVRAVRLQARYFDTAARDLAGAAFALRLRREHEGWVQTLKGRGDGMMRRLEHNAPVDLPPRAGADAVPALSLGRHAGTPAGIALAALLASRGLGEADLALQFSTDIQRLSREIEAEGARVELALDIGTIEAGSATLPVHEIEFELLDGSAHGLLAQSYLWVEAFGLWLDVRSKAERGDRLARGETVAPLPEFVTLPQEAPFGARVAALLRPVLALAAEVADEQATPAHQVALTRGMSDLAGLLREAGVEPWLSDTATLLAGLAFEPGAWRLADTQRLWLALIGFTLPDEAEAPSAAS</sequence>
<dbReference type="CDD" id="cd07756">
    <property type="entry name" value="CYTH-like_Pase_CHAD"/>
    <property type="match status" value="1"/>
</dbReference>
<dbReference type="PANTHER" id="PTHR39569:SF1">
    <property type="entry name" value="INORGANIC TRIPHOSPHATASE"/>
    <property type="match status" value="1"/>
</dbReference>
<feature type="domain" description="CYTH" evidence="1">
    <location>
        <begin position="1"/>
        <end position="210"/>
    </location>
</feature>
<dbReference type="GO" id="GO:0050355">
    <property type="term" value="F:inorganic triphosphate phosphatase activity"/>
    <property type="evidence" value="ECO:0007669"/>
    <property type="project" value="InterPro"/>
</dbReference>
<dbReference type="Proteomes" id="UP000323522">
    <property type="component" value="Chromosome"/>
</dbReference>
<dbReference type="OrthoDB" id="3034217at2"/>
<name>A0A5C1PXI5_9BURK</name>
<dbReference type="RefSeq" id="WP_149502871.1">
    <property type="nucleotide sequence ID" value="NZ_CP035708.1"/>
</dbReference>
<proteinExistence type="predicted"/>
<dbReference type="GO" id="GO:0046872">
    <property type="term" value="F:metal ion binding"/>
    <property type="evidence" value="ECO:0007669"/>
    <property type="project" value="TreeGrafter"/>
</dbReference>
<reference evidence="2 5" key="2">
    <citation type="submission" date="2024-06" db="EMBL/GenBank/DDBJ databases">
        <title>Genomic Encyclopedia of Type Strains, Phase IV (KMG-IV): sequencing the most valuable type-strain genomes for metagenomic binning, comparative biology and taxonomic classification.</title>
        <authorList>
            <person name="Goeker M."/>
        </authorList>
    </citation>
    <scope>NUCLEOTIDE SEQUENCE [LARGE SCALE GENOMIC DNA]</scope>
    <source>
        <strain evidence="2 5">D-501</strain>
    </source>
</reference>
<keyword evidence="5" id="KW-1185">Reference proteome</keyword>
<dbReference type="InterPro" id="IPR039013">
    <property type="entry name" value="YgiF"/>
</dbReference>
<dbReference type="Gene3D" id="2.40.320.10">
    <property type="entry name" value="Hypothetical Protein Pfu-838710-001"/>
    <property type="match status" value="1"/>
</dbReference>
<protein>
    <submittedName>
        <fullName evidence="3">CYTH domain-containing protein</fullName>
    </submittedName>
    <submittedName>
        <fullName evidence="2">Inorganic triphosphatase YgiF</fullName>
    </submittedName>
</protein>
<dbReference type="EMBL" id="CP035708">
    <property type="protein sequence ID" value="QEN00127.1"/>
    <property type="molecule type" value="Genomic_DNA"/>
</dbReference>
<evidence type="ECO:0000313" key="3">
    <source>
        <dbReference type="EMBL" id="QEN00127.1"/>
    </source>
</evidence>
<dbReference type="EMBL" id="JBEPLS010000006">
    <property type="protein sequence ID" value="MET3604161.1"/>
    <property type="molecule type" value="Genomic_DNA"/>
</dbReference>
<evidence type="ECO:0000313" key="4">
    <source>
        <dbReference type="Proteomes" id="UP000323522"/>
    </source>
</evidence>
<accession>A0A5C1PXI5</accession>
<evidence type="ECO:0000259" key="1">
    <source>
        <dbReference type="PROSITE" id="PS51707"/>
    </source>
</evidence>
<dbReference type="InterPro" id="IPR033469">
    <property type="entry name" value="CYTH-like_dom_sf"/>
</dbReference>
<dbReference type="SMART" id="SM01118">
    <property type="entry name" value="CYTH"/>
    <property type="match status" value="1"/>
</dbReference>
<dbReference type="Pfam" id="PF01928">
    <property type="entry name" value="CYTH"/>
    <property type="match status" value="1"/>
</dbReference>
<dbReference type="PROSITE" id="PS51707">
    <property type="entry name" value="CYTH"/>
    <property type="match status" value="1"/>
</dbReference>